<name>A0A0N7L8X7_9BASI</name>
<sequence>MVDAPSTPTLAAEQQQQTSRKKAATSQAMLRLMRDNEAALKALLVHSGKVLRIRSDTSMSLQNSKQMQTSAPLEAMIVDSQNAMFAEEQAEAKTASTSRSTDAVMQELLKSVKEDVASTPGMVEVLHNAESLGRGCNALAAWLSYAQTLLLSELARAQVREAQEALEQARAAETARLEQVAAAEEAAKMAAEERQRNEKDAADKMAKDASTAAAGDTVAIESRKGDSATEMHNDDEDDDDDVPLAAASKAALTGATRAPTIDMNPEQPIDLTLSPSGSPEISKAEASSTANVPTSSAVAPSGTDPASLLASLTGIAANPAFASLSETADSSGPSTSLPLPTSDANEASSDFNLWDMDLSSLDMTQLSRLAAGSPGKGLTVANESGLDLSKLDAPTDPPNKGNLPPDTTAAGSDASASNAMSTDFSFLGNIAPDSAGSMGAFDNGTFDMGDGTGMGMDLSNLDFDFGEFQKQFDSTNEGGAEDGG</sequence>
<evidence type="ECO:0000313" key="2">
    <source>
        <dbReference type="EMBL" id="CEH12218.1"/>
    </source>
</evidence>
<protein>
    <submittedName>
        <fullName evidence="2">Uncharacterized protein</fullName>
    </submittedName>
</protein>
<dbReference type="AlphaFoldDB" id="A0A0N7L8X7"/>
<feature type="region of interest" description="Disordered" evidence="1">
    <location>
        <begin position="186"/>
        <end position="306"/>
    </location>
</feature>
<feature type="compositionally biased region" description="Basic and acidic residues" evidence="1">
    <location>
        <begin position="186"/>
        <end position="207"/>
    </location>
</feature>
<reference evidence="2 3" key="1">
    <citation type="submission" date="2014-09" db="EMBL/GenBank/DDBJ databases">
        <authorList>
            <person name="Magalhaes I.L.F."/>
            <person name="Oliveira U."/>
            <person name="Santos F.R."/>
            <person name="Vidigal T.H.D.A."/>
            <person name="Brescovit A.D."/>
            <person name="Santos A.J."/>
        </authorList>
    </citation>
    <scope>NUCLEOTIDE SEQUENCE [LARGE SCALE GENOMIC DNA]</scope>
</reference>
<proteinExistence type="predicted"/>
<organism evidence="2 3">
    <name type="scientific">Ceraceosorus bombacis</name>
    <dbReference type="NCBI Taxonomy" id="401625"/>
    <lineage>
        <taxon>Eukaryota</taxon>
        <taxon>Fungi</taxon>
        <taxon>Dikarya</taxon>
        <taxon>Basidiomycota</taxon>
        <taxon>Ustilaginomycotina</taxon>
        <taxon>Exobasidiomycetes</taxon>
        <taxon>Ceraceosorales</taxon>
        <taxon>Ceraceosoraceae</taxon>
        <taxon>Ceraceosorus</taxon>
    </lineage>
</organism>
<feature type="region of interest" description="Disordered" evidence="1">
    <location>
        <begin position="388"/>
        <end position="416"/>
    </location>
</feature>
<feature type="compositionally biased region" description="Acidic residues" evidence="1">
    <location>
        <begin position="233"/>
        <end position="242"/>
    </location>
</feature>
<feature type="compositionally biased region" description="Polar residues" evidence="1">
    <location>
        <begin position="273"/>
        <end position="298"/>
    </location>
</feature>
<feature type="region of interest" description="Disordered" evidence="1">
    <location>
        <begin position="325"/>
        <end position="348"/>
    </location>
</feature>
<dbReference type="Proteomes" id="UP000054845">
    <property type="component" value="Unassembled WGS sequence"/>
</dbReference>
<feature type="region of interest" description="Disordered" evidence="1">
    <location>
        <begin position="1"/>
        <end position="23"/>
    </location>
</feature>
<dbReference type="OrthoDB" id="10417283at2759"/>
<evidence type="ECO:0000313" key="3">
    <source>
        <dbReference type="Proteomes" id="UP000054845"/>
    </source>
</evidence>
<accession>A0A0N7L8X7</accession>
<keyword evidence="3" id="KW-1185">Reference proteome</keyword>
<feature type="compositionally biased region" description="Low complexity" evidence="1">
    <location>
        <begin position="330"/>
        <end position="342"/>
    </location>
</feature>
<feature type="compositionally biased region" description="Basic and acidic residues" evidence="1">
    <location>
        <begin position="221"/>
        <end position="232"/>
    </location>
</feature>
<evidence type="ECO:0000256" key="1">
    <source>
        <dbReference type="SAM" id="MobiDB-lite"/>
    </source>
</evidence>
<dbReference type="EMBL" id="CCYA01000118">
    <property type="protein sequence ID" value="CEH12218.1"/>
    <property type="molecule type" value="Genomic_DNA"/>
</dbReference>
<feature type="compositionally biased region" description="Low complexity" evidence="1">
    <location>
        <begin position="244"/>
        <end position="258"/>
    </location>
</feature>